<dbReference type="PANTHER" id="PTHR43343:SF3">
    <property type="entry name" value="PROTEASE DO-LIKE 8, CHLOROPLASTIC"/>
    <property type="match status" value="1"/>
</dbReference>
<dbReference type="Gene3D" id="2.40.10.120">
    <property type="match status" value="1"/>
</dbReference>
<feature type="compositionally biased region" description="Low complexity" evidence="3">
    <location>
        <begin position="640"/>
        <end position="653"/>
    </location>
</feature>
<dbReference type="EMBL" id="JBANBB010000003">
    <property type="protein sequence ID" value="MEK0307292.1"/>
    <property type="molecule type" value="Genomic_DNA"/>
</dbReference>
<feature type="region of interest" description="Disordered" evidence="3">
    <location>
        <begin position="619"/>
        <end position="680"/>
    </location>
</feature>
<evidence type="ECO:0000256" key="3">
    <source>
        <dbReference type="SAM" id="MobiDB-lite"/>
    </source>
</evidence>
<keyword evidence="7" id="KW-1185">Reference proteome</keyword>
<dbReference type="Gene3D" id="2.30.42.10">
    <property type="match status" value="1"/>
</dbReference>
<dbReference type="RefSeq" id="WP_340470045.1">
    <property type="nucleotide sequence ID" value="NZ_JBANBB010000003.1"/>
</dbReference>
<protein>
    <submittedName>
        <fullName evidence="6">Trypsin-like peptidase domain-containing protein</fullName>
    </submittedName>
</protein>
<feature type="compositionally biased region" description="Basic and acidic residues" evidence="3">
    <location>
        <begin position="61"/>
        <end position="70"/>
    </location>
</feature>
<evidence type="ECO:0000313" key="6">
    <source>
        <dbReference type="EMBL" id="MEK0307292.1"/>
    </source>
</evidence>
<feature type="compositionally biased region" description="Low complexity" evidence="3">
    <location>
        <begin position="88"/>
        <end position="99"/>
    </location>
</feature>
<dbReference type="InterPro" id="IPR001940">
    <property type="entry name" value="Peptidase_S1C"/>
</dbReference>
<dbReference type="InterPro" id="IPR009003">
    <property type="entry name" value="Peptidase_S1_PA"/>
</dbReference>
<feature type="compositionally biased region" description="Polar residues" evidence="3">
    <location>
        <begin position="72"/>
        <end position="84"/>
    </location>
</feature>
<keyword evidence="4" id="KW-0812">Transmembrane</keyword>
<dbReference type="PANTHER" id="PTHR43343">
    <property type="entry name" value="PEPTIDASE S12"/>
    <property type="match status" value="1"/>
</dbReference>
<evidence type="ECO:0000256" key="4">
    <source>
        <dbReference type="SAM" id="Phobius"/>
    </source>
</evidence>
<feature type="region of interest" description="Disordered" evidence="3">
    <location>
        <begin position="1"/>
        <end position="177"/>
    </location>
</feature>
<feature type="transmembrane region" description="Helical" evidence="4">
    <location>
        <begin position="263"/>
        <end position="285"/>
    </location>
</feature>
<evidence type="ECO:0000313" key="7">
    <source>
        <dbReference type="Proteomes" id="UP001373159"/>
    </source>
</evidence>
<dbReference type="PROSITE" id="PS50106">
    <property type="entry name" value="PDZ"/>
    <property type="match status" value="1"/>
</dbReference>
<evidence type="ECO:0000259" key="5">
    <source>
        <dbReference type="PROSITE" id="PS50106"/>
    </source>
</evidence>
<feature type="compositionally biased region" description="Gly residues" evidence="3">
    <location>
        <begin position="155"/>
        <end position="177"/>
    </location>
</feature>
<name>A0ABU8ZRP5_9BIFI</name>
<dbReference type="Pfam" id="PF13180">
    <property type="entry name" value="PDZ_2"/>
    <property type="match status" value="1"/>
</dbReference>
<feature type="compositionally biased region" description="Polar residues" evidence="3">
    <location>
        <begin position="107"/>
        <end position="124"/>
    </location>
</feature>
<organism evidence="6 7">
    <name type="scientific">Bifidobacterium favimelis</name>
    <dbReference type="NCBI Taxonomy" id="3122979"/>
    <lineage>
        <taxon>Bacteria</taxon>
        <taxon>Bacillati</taxon>
        <taxon>Actinomycetota</taxon>
        <taxon>Actinomycetes</taxon>
        <taxon>Bifidobacteriales</taxon>
        <taxon>Bifidobacteriaceae</taxon>
        <taxon>Bifidobacterium</taxon>
    </lineage>
</organism>
<gene>
    <name evidence="6" type="ORF">V8P97_07445</name>
</gene>
<dbReference type="SUPFAM" id="SSF50494">
    <property type="entry name" value="Trypsin-like serine proteases"/>
    <property type="match status" value="1"/>
</dbReference>
<dbReference type="InterPro" id="IPR001478">
    <property type="entry name" value="PDZ"/>
</dbReference>
<dbReference type="InterPro" id="IPR036034">
    <property type="entry name" value="PDZ_sf"/>
</dbReference>
<dbReference type="PRINTS" id="PR00834">
    <property type="entry name" value="PROTEASES2C"/>
</dbReference>
<sequence length="680" mass="68486">MAEENKTNPWDVQGGDQPAQPAPAESGAAGAQTPWADGQAGPEAQSGAGESPTQGYNPSPDRSDETDGGDRPTTQLDPMTTQSPAPEPQTGQPTQEGQPVRADGPAQPSQTGDGQEQGTSTQSYYRPAPLYGAYAPEGTNRQGADGTQPADGGQPSTGGNQGSAGSGQGGQGSTGQYGGQAGNYGGYGAYNGYGSYNGYSQPYGNQGNPGNGYPPQGQTPGGYNPVASGNPAGGQGPLPPYGGPFGGSGQGQQGHQGHNGGNVVTAVISAFVAGILVLILGWAAIANGWVTVPGSSNLGGVSSNNAGQGTAKVEGGQAPDWQAISKNVSASVVSIQTELNNAVGAGSGAVIDTAGHIVTNNHVVSGANKIQVTLSNGQMYSAQVLGTDTTADLAVIKLDNPPSDLKPVEFADSDKLAVGENVMAIGNPLGYENTATTGIVSALNRPVTVMDETNSTPVVTNAVQLDAAINPGNSGGPTFNVAGKVIGINSSIASTANSHSEAGSIGIGFAIPSNLVKRVADEIIKDGKAKHVALGITIQSGTAQADGVTRGGARVMTVNRGTPAEKAGIKANDTIVAFNGNAVNNNFSLLGYVRAASLGSQAKVTVVRDGKTMDLNVTLDKEEEAVNGTPRKDPNSNKRNQQNQNQNQDQNGDGSQGKGNGSDGDNGDDDFFNPFGFGDE</sequence>
<dbReference type="InterPro" id="IPR051201">
    <property type="entry name" value="Chloro_Bact_Ser_Proteases"/>
</dbReference>
<dbReference type="SUPFAM" id="SSF50156">
    <property type="entry name" value="PDZ domain-like"/>
    <property type="match status" value="1"/>
</dbReference>
<keyword evidence="4" id="KW-0472">Membrane</keyword>
<feature type="compositionally biased region" description="Gly residues" evidence="3">
    <location>
        <begin position="654"/>
        <end position="664"/>
    </location>
</feature>
<comment type="caution">
    <text evidence="6">The sequence shown here is derived from an EMBL/GenBank/DDBJ whole genome shotgun (WGS) entry which is preliminary data.</text>
</comment>
<proteinExistence type="predicted"/>
<feature type="compositionally biased region" description="Gly residues" evidence="3">
    <location>
        <begin position="243"/>
        <end position="258"/>
    </location>
</feature>
<evidence type="ECO:0000256" key="1">
    <source>
        <dbReference type="ARBA" id="ARBA00022670"/>
    </source>
</evidence>
<dbReference type="Proteomes" id="UP001373159">
    <property type="component" value="Unassembled WGS sequence"/>
</dbReference>
<reference evidence="6 7" key="1">
    <citation type="submission" date="2024-02" db="EMBL/GenBank/DDBJ databases">
        <title>Bifidobacterium honeyensis sp. nov., isolated from the comb honey.</title>
        <authorList>
            <person name="Liu W."/>
            <person name="Li Y."/>
        </authorList>
    </citation>
    <scope>NUCLEOTIDE SEQUENCE [LARGE SCALE GENOMIC DNA]</scope>
    <source>
        <strain evidence="6 7">IMAU50988</strain>
    </source>
</reference>
<feature type="compositionally biased region" description="Low complexity" evidence="3">
    <location>
        <begin position="201"/>
        <end position="225"/>
    </location>
</feature>
<keyword evidence="1" id="KW-0645">Protease</keyword>
<dbReference type="Pfam" id="PF13365">
    <property type="entry name" value="Trypsin_2"/>
    <property type="match status" value="1"/>
</dbReference>
<dbReference type="SMART" id="SM00228">
    <property type="entry name" value="PDZ"/>
    <property type="match status" value="1"/>
</dbReference>
<keyword evidence="4" id="KW-1133">Transmembrane helix</keyword>
<feature type="domain" description="PDZ" evidence="5">
    <location>
        <begin position="520"/>
        <end position="585"/>
    </location>
</feature>
<feature type="region of interest" description="Disordered" evidence="3">
    <location>
        <begin position="201"/>
        <end position="258"/>
    </location>
</feature>
<accession>A0ABU8ZRP5</accession>
<evidence type="ECO:0000256" key="2">
    <source>
        <dbReference type="ARBA" id="ARBA00022801"/>
    </source>
</evidence>
<keyword evidence="2" id="KW-0378">Hydrolase</keyword>